<comment type="caution">
    <text evidence="1">The sequence shown here is derived from an EMBL/GenBank/DDBJ whole genome shotgun (WGS) entry which is preliminary data.</text>
</comment>
<dbReference type="PATRIC" id="fig|39777.7.peg.1866"/>
<proteinExistence type="predicted"/>
<dbReference type="Pfam" id="PF04025">
    <property type="entry name" value="RemA-like"/>
    <property type="match status" value="1"/>
</dbReference>
<evidence type="ECO:0008006" key="3">
    <source>
        <dbReference type="Google" id="ProtNLM"/>
    </source>
</evidence>
<name>A0A133S089_9FIRM</name>
<dbReference type="STRING" id="39777.B7L28_00030"/>
<evidence type="ECO:0000313" key="2">
    <source>
        <dbReference type="Proteomes" id="UP000070226"/>
    </source>
</evidence>
<accession>A0A133S089</accession>
<dbReference type="RefSeq" id="WP_005375819.1">
    <property type="nucleotide sequence ID" value="NZ_DBFOUP010000128.1"/>
</dbReference>
<organism evidence="1">
    <name type="scientific">Veillonella atypica</name>
    <dbReference type="NCBI Taxonomy" id="39777"/>
    <lineage>
        <taxon>Bacteria</taxon>
        <taxon>Bacillati</taxon>
        <taxon>Bacillota</taxon>
        <taxon>Negativicutes</taxon>
        <taxon>Veillonellales</taxon>
        <taxon>Veillonellaceae</taxon>
        <taxon>Veillonella</taxon>
    </lineage>
</organism>
<dbReference type="EMBL" id="LRQT01000118">
    <property type="protein sequence ID" value="KXA61420.1"/>
    <property type="molecule type" value="Genomic_DNA"/>
</dbReference>
<dbReference type="Proteomes" id="UP000070226">
    <property type="component" value="Unassembled WGS sequence"/>
</dbReference>
<gene>
    <name evidence="1" type="ORF">HMPREF3233_01902</name>
</gene>
<protein>
    <recommendedName>
        <fullName evidence="3">DUF370 domain-containing protein</fullName>
    </recommendedName>
</protein>
<dbReference type="AlphaFoldDB" id="A0A133S089"/>
<sequence>MYLHIGDNFSIPMNSILTMIHAESGKHHRTGISHYDAEVIYIVPVDKVKTYIVTDDGVYASGISLKTLKKRIDEFYMLLSSKL</sequence>
<evidence type="ECO:0000313" key="1">
    <source>
        <dbReference type="EMBL" id="KXA61420.1"/>
    </source>
</evidence>
<dbReference type="InterPro" id="IPR007169">
    <property type="entry name" value="RemA-like"/>
</dbReference>
<reference evidence="1 2" key="1">
    <citation type="submission" date="2016-01" db="EMBL/GenBank/DDBJ databases">
        <authorList>
            <person name="Oliw E.H."/>
        </authorList>
    </citation>
    <scope>NUCLEOTIDE SEQUENCE [LARGE SCALE GENOMIC DNA]</scope>
    <source>
        <strain evidence="1 2">CMW7756B</strain>
    </source>
</reference>